<dbReference type="Proteomes" id="UP000248021">
    <property type="component" value="Unassembled WGS sequence"/>
</dbReference>
<evidence type="ECO:0000313" key="3">
    <source>
        <dbReference type="EMBL" id="PXW64331.1"/>
    </source>
</evidence>
<dbReference type="EMBL" id="QJJK01000001">
    <property type="protein sequence ID" value="PXW64331.1"/>
    <property type="molecule type" value="Genomic_DNA"/>
</dbReference>
<dbReference type="AlphaFoldDB" id="A0A2V3UGF9"/>
<feature type="domain" description="Activator of Hsp90 ATPase homologue 1/2-like C-terminal" evidence="2">
    <location>
        <begin position="19"/>
        <end position="158"/>
    </location>
</feature>
<sequence>MKGVSGGQRTDSATRVIAASPQSLYRAFLDPEAWVKWLPPEGMTGHIYKFEPRQGGAYGMALTYAKGDRSTHGKTSEDTDVVEGCFLELAPDEQIVHLVRLQSNDPAFAGEMKMKWSLSPVPGGARVTITCENVPEGVQQEDHNAGLQSTLKNLSILVE</sequence>
<evidence type="ECO:0000256" key="1">
    <source>
        <dbReference type="ARBA" id="ARBA00006817"/>
    </source>
</evidence>
<name>A0A2V3UGF9_9HYPH</name>
<organism evidence="3 4">
    <name type="scientific">Chelatococcus asaccharovorans</name>
    <dbReference type="NCBI Taxonomy" id="28210"/>
    <lineage>
        <taxon>Bacteria</taxon>
        <taxon>Pseudomonadati</taxon>
        <taxon>Pseudomonadota</taxon>
        <taxon>Alphaproteobacteria</taxon>
        <taxon>Hyphomicrobiales</taxon>
        <taxon>Chelatococcaceae</taxon>
        <taxon>Chelatococcus</taxon>
    </lineage>
</organism>
<dbReference type="InterPro" id="IPR023393">
    <property type="entry name" value="START-like_dom_sf"/>
</dbReference>
<dbReference type="RefSeq" id="WP_110372431.1">
    <property type="nucleotide sequence ID" value="NZ_JAHBRY010000001.1"/>
</dbReference>
<keyword evidence="4" id="KW-1185">Reference proteome</keyword>
<comment type="caution">
    <text evidence="3">The sequence shown here is derived from an EMBL/GenBank/DDBJ whole genome shotgun (WGS) entry which is preliminary data.</text>
</comment>
<dbReference type="CDD" id="cd08895">
    <property type="entry name" value="SRPBCC_CalC_Aha1-like_2"/>
    <property type="match status" value="1"/>
</dbReference>
<dbReference type="Gene3D" id="3.30.530.20">
    <property type="match status" value="1"/>
</dbReference>
<dbReference type="Pfam" id="PF08327">
    <property type="entry name" value="AHSA1"/>
    <property type="match status" value="1"/>
</dbReference>
<protein>
    <submittedName>
        <fullName evidence="3">Uncharacterized protein YndB with AHSA1/START domain</fullName>
    </submittedName>
</protein>
<comment type="similarity">
    <text evidence="1">Belongs to the AHA1 family.</text>
</comment>
<evidence type="ECO:0000259" key="2">
    <source>
        <dbReference type="Pfam" id="PF08327"/>
    </source>
</evidence>
<proteinExistence type="inferred from homology"/>
<evidence type="ECO:0000313" key="4">
    <source>
        <dbReference type="Proteomes" id="UP000248021"/>
    </source>
</evidence>
<dbReference type="InterPro" id="IPR013538">
    <property type="entry name" value="ASHA1/2-like_C"/>
</dbReference>
<dbReference type="OrthoDB" id="9786557at2"/>
<accession>A0A2V3UGF9</accession>
<gene>
    <name evidence="3" type="ORF">C7450_10186</name>
</gene>
<dbReference type="SUPFAM" id="SSF55961">
    <property type="entry name" value="Bet v1-like"/>
    <property type="match status" value="1"/>
</dbReference>
<reference evidence="3 4" key="1">
    <citation type="submission" date="2018-05" db="EMBL/GenBank/DDBJ databases">
        <title>Genomic Encyclopedia of Type Strains, Phase IV (KMG-IV): sequencing the most valuable type-strain genomes for metagenomic binning, comparative biology and taxonomic classification.</title>
        <authorList>
            <person name="Goeker M."/>
        </authorList>
    </citation>
    <scope>NUCLEOTIDE SEQUENCE [LARGE SCALE GENOMIC DNA]</scope>
    <source>
        <strain evidence="3 4">DSM 6462</strain>
    </source>
</reference>